<keyword evidence="2" id="KW-0732">Signal</keyword>
<feature type="signal peptide" evidence="2">
    <location>
        <begin position="1"/>
        <end position="20"/>
    </location>
</feature>
<organism evidence="3 4">
    <name type="scientific">OM182 bacterium MED-G28</name>
    <dbReference type="NCBI Taxonomy" id="1986256"/>
    <lineage>
        <taxon>Bacteria</taxon>
        <taxon>Pseudomonadati</taxon>
        <taxon>Pseudomonadota</taxon>
        <taxon>Gammaproteobacteria</taxon>
        <taxon>OMG group</taxon>
        <taxon>OM182 clade</taxon>
    </lineage>
</organism>
<comment type="caution">
    <text evidence="3">The sequence shown here is derived from an EMBL/GenBank/DDBJ whole genome shotgun (WGS) entry which is preliminary data.</text>
</comment>
<name>A0A2A5WF96_9GAMM</name>
<reference evidence="3 4" key="1">
    <citation type="submission" date="2017-08" db="EMBL/GenBank/DDBJ databases">
        <title>Fine stratification of microbial communities through a metagenomic profile of the photic zone.</title>
        <authorList>
            <person name="Haro-Moreno J.M."/>
            <person name="Lopez-Perez M."/>
            <person name="De La Torre J."/>
            <person name="Picazo A."/>
            <person name="Camacho A."/>
            <person name="Rodriguez-Valera F."/>
        </authorList>
    </citation>
    <scope>NUCLEOTIDE SEQUENCE [LARGE SCALE GENOMIC DNA]</scope>
    <source>
        <strain evidence="3">MED-G28</strain>
    </source>
</reference>
<feature type="chain" id="PRO_5013015097" evidence="2">
    <location>
        <begin position="21"/>
        <end position="334"/>
    </location>
</feature>
<dbReference type="AlphaFoldDB" id="A0A2A5WF96"/>
<evidence type="ECO:0000313" key="4">
    <source>
        <dbReference type="Proteomes" id="UP000219329"/>
    </source>
</evidence>
<dbReference type="Proteomes" id="UP000219329">
    <property type="component" value="Unassembled WGS sequence"/>
</dbReference>
<feature type="region of interest" description="Disordered" evidence="1">
    <location>
        <begin position="73"/>
        <end position="95"/>
    </location>
</feature>
<evidence type="ECO:0000313" key="3">
    <source>
        <dbReference type="EMBL" id="PDH34917.1"/>
    </source>
</evidence>
<proteinExistence type="predicted"/>
<evidence type="ECO:0000256" key="2">
    <source>
        <dbReference type="SAM" id="SignalP"/>
    </source>
</evidence>
<dbReference type="EMBL" id="NTJZ01000002">
    <property type="protein sequence ID" value="PDH34917.1"/>
    <property type="molecule type" value="Genomic_DNA"/>
</dbReference>
<sequence length="334" mass="37727">MKMKSALFLGLTVITSPALAQDYEIPRTEWGVPDFQAVWKHSSIIPFERPRELGEKRFYTEEEALAIEQAEQQRFDEDNEPLDPDRPPPEVASSLPPIGNYDLFWREDAQFIPTINGEMRTSAIIDPPNGRMPEIVPGVMDRVRAGRVDRPGRNDGPEGRGLPERCLVGFGPSAGPVMMPVIYNSHLQFVQSPGYVTIVAEMVHDARIIKITDQRNPASEPHEKWMGDSIGHWEGDTLVVETKHFNDWHSFRGMPTDNLTITETFRRETGNKLIYGFRVSDPSIFASDFYGEFPLSRLDGNLYEYACHEGNYGMTGILAGARALEREEAEESGR</sequence>
<protein>
    <submittedName>
        <fullName evidence="3">Uncharacterized protein</fullName>
    </submittedName>
</protein>
<accession>A0A2A5WF96</accession>
<gene>
    <name evidence="3" type="ORF">CNF02_02525</name>
</gene>
<evidence type="ECO:0000256" key="1">
    <source>
        <dbReference type="SAM" id="MobiDB-lite"/>
    </source>
</evidence>